<protein>
    <submittedName>
        <fullName evidence="2">Altered inheritance of mitochondria protein 24, mitochondrial</fullName>
    </submittedName>
</protein>
<feature type="region of interest" description="Disordered" evidence="1">
    <location>
        <begin position="139"/>
        <end position="165"/>
    </location>
</feature>
<dbReference type="OrthoDB" id="5295771at2759"/>
<evidence type="ECO:0000313" key="3">
    <source>
        <dbReference type="Proteomes" id="UP000214365"/>
    </source>
</evidence>
<dbReference type="Proteomes" id="UP000214365">
    <property type="component" value="Unassembled WGS sequence"/>
</dbReference>
<name>A0A225BCD2_TALAT</name>
<sequence length="208" mass="23238">MTGNEKSQLINLISNIVAYTISSTPPQPYRFRSTSLRFQIPGLQIPELLLKSRYVRDLTASDTWKASMKIIHNVRTWARRTIWGDRLFLQFQGPATLLVQSRATRVRDILSDKEINEIADAPAGATFNAINQRQDRFGTTEEQESKNYQRAAQEAVSEAPVPSRTVEELTQEIKGISQTIATVRDGKAEFEKVGGGGGVQQSSDAKKQ</sequence>
<evidence type="ECO:0000313" key="2">
    <source>
        <dbReference type="EMBL" id="OKL64575.1"/>
    </source>
</evidence>
<keyword evidence="3" id="KW-1185">Reference proteome</keyword>
<dbReference type="GO" id="GO:0007007">
    <property type="term" value="P:inner mitochondrial membrane organization"/>
    <property type="evidence" value="ECO:0007669"/>
    <property type="project" value="TreeGrafter"/>
</dbReference>
<dbReference type="PANTHER" id="PTHR36959:SF2">
    <property type="entry name" value="ALTERED INHERITANCE OF MITOCHONDRIA PROTEIN 24, MITOCHONDRIAL"/>
    <property type="match status" value="1"/>
</dbReference>
<comment type="caution">
    <text evidence="2">The sequence shown here is derived from an EMBL/GenBank/DDBJ whole genome shotgun (WGS) entry which is preliminary data.</text>
</comment>
<proteinExistence type="predicted"/>
<evidence type="ECO:0000256" key="1">
    <source>
        <dbReference type="SAM" id="MobiDB-lite"/>
    </source>
</evidence>
<dbReference type="GO" id="GO:0005743">
    <property type="term" value="C:mitochondrial inner membrane"/>
    <property type="evidence" value="ECO:0007669"/>
    <property type="project" value="TreeGrafter"/>
</dbReference>
<organism evidence="2 3">
    <name type="scientific">Talaromyces atroroseus</name>
    <dbReference type="NCBI Taxonomy" id="1441469"/>
    <lineage>
        <taxon>Eukaryota</taxon>
        <taxon>Fungi</taxon>
        <taxon>Dikarya</taxon>
        <taxon>Ascomycota</taxon>
        <taxon>Pezizomycotina</taxon>
        <taxon>Eurotiomycetes</taxon>
        <taxon>Eurotiomycetidae</taxon>
        <taxon>Eurotiales</taxon>
        <taxon>Trichocomaceae</taxon>
        <taxon>Talaromyces</taxon>
        <taxon>Talaromyces sect. Trachyspermi</taxon>
    </lineage>
</organism>
<dbReference type="GeneID" id="31000403"/>
<reference evidence="2 3" key="1">
    <citation type="submission" date="2015-06" db="EMBL/GenBank/DDBJ databases">
        <title>Talaromyces atroroseus IBT 11181 draft genome.</title>
        <authorList>
            <person name="Rasmussen K.B."/>
            <person name="Rasmussen S."/>
            <person name="Petersen B."/>
            <person name="Sicheritz-Ponten T."/>
            <person name="Mortensen U.H."/>
            <person name="Thrane U."/>
        </authorList>
    </citation>
    <scope>NUCLEOTIDE SEQUENCE [LARGE SCALE GENOMIC DNA]</scope>
    <source>
        <strain evidence="2 3">IBT 11181</strain>
    </source>
</reference>
<dbReference type="EMBL" id="LFMY01000001">
    <property type="protein sequence ID" value="OKL64575.1"/>
    <property type="molecule type" value="Genomic_DNA"/>
</dbReference>
<dbReference type="AlphaFoldDB" id="A0A225BCD2"/>
<accession>A0A225BCD2</accession>
<dbReference type="STRING" id="1441469.A0A225BCD2"/>
<gene>
    <name evidence="2" type="ORF">UA08_00648</name>
</gene>
<dbReference type="RefSeq" id="XP_020124696.1">
    <property type="nucleotide sequence ID" value="XM_020260477.1"/>
</dbReference>
<dbReference type="PANTHER" id="PTHR36959">
    <property type="entry name" value="ALTERED INHERITANCE OF MITOCHONDRIA PROTEIN 24, MITOCHONDRIAL"/>
    <property type="match status" value="1"/>
</dbReference>